<dbReference type="Pfam" id="PF16543">
    <property type="entry name" value="DFRP_C"/>
    <property type="match status" value="1"/>
</dbReference>
<reference evidence="4 5" key="1">
    <citation type="journal article" date="2016" name="Genome Biol. Evol.">
        <title>Gene Family Evolution Reflects Adaptation to Soil Environmental Stressors in the Genome of the Collembolan Orchesella cincta.</title>
        <authorList>
            <person name="Faddeeva-Vakhrusheva A."/>
            <person name="Derks M.F."/>
            <person name="Anvar S.Y."/>
            <person name="Agamennone V."/>
            <person name="Suring W."/>
            <person name="Smit S."/>
            <person name="van Straalen N.M."/>
            <person name="Roelofs D."/>
        </authorList>
    </citation>
    <scope>NUCLEOTIDE SEQUENCE [LARGE SCALE GENOMIC DNA]</scope>
    <source>
        <tissue evidence="4">Mixed pool</tissue>
    </source>
</reference>
<dbReference type="AlphaFoldDB" id="A0A1D2NES7"/>
<dbReference type="OMA" id="QWDEHKK"/>
<feature type="coiled-coil region" evidence="1">
    <location>
        <begin position="122"/>
        <end position="149"/>
    </location>
</feature>
<name>A0A1D2NES7_ORCCI</name>
<dbReference type="Pfam" id="PF05773">
    <property type="entry name" value="RWD"/>
    <property type="match status" value="1"/>
</dbReference>
<evidence type="ECO:0000259" key="3">
    <source>
        <dbReference type="PROSITE" id="PS50908"/>
    </source>
</evidence>
<dbReference type="STRING" id="48709.A0A1D2NES7"/>
<dbReference type="InterPro" id="IPR006575">
    <property type="entry name" value="RWD_dom"/>
</dbReference>
<sequence>MDYAEEQQSELEALEAIYPSEYTILSDDPVSFTIITRTAEFEDTGDGYTALLKFTFTPKYPEEIPEIEVVPSEEDDQTNLEPEECEDLVRVLAEQAEENTGMAMVFTLVSAALEWLNERWDASIQEKEAAEEKKRMQEEEEEHKRFEGTRVTIQTFIEWKTKFDAEMAILRRKDFDIKEKETTNKKLTGRELFMCDKTLNDSDLTFDEGDDAVPIDESLFEDMEDLDIGEDDGEDED</sequence>
<evidence type="ECO:0000256" key="1">
    <source>
        <dbReference type="SAM" id="Coils"/>
    </source>
</evidence>
<dbReference type="CDD" id="cd23816">
    <property type="entry name" value="RWD_RWDD1"/>
    <property type="match status" value="1"/>
</dbReference>
<evidence type="ECO:0000256" key="2">
    <source>
        <dbReference type="SAM" id="MobiDB-lite"/>
    </source>
</evidence>
<organism evidence="4 5">
    <name type="scientific">Orchesella cincta</name>
    <name type="common">Springtail</name>
    <name type="synonym">Podura cincta</name>
    <dbReference type="NCBI Taxonomy" id="48709"/>
    <lineage>
        <taxon>Eukaryota</taxon>
        <taxon>Metazoa</taxon>
        <taxon>Ecdysozoa</taxon>
        <taxon>Arthropoda</taxon>
        <taxon>Hexapoda</taxon>
        <taxon>Collembola</taxon>
        <taxon>Entomobryomorpha</taxon>
        <taxon>Entomobryoidea</taxon>
        <taxon>Orchesellidae</taxon>
        <taxon>Orchesellinae</taxon>
        <taxon>Orchesella</taxon>
    </lineage>
</organism>
<dbReference type="InterPro" id="IPR032378">
    <property type="entry name" value="ZC3H15/TMA46_C"/>
</dbReference>
<evidence type="ECO:0000313" key="4">
    <source>
        <dbReference type="EMBL" id="ODN03770.1"/>
    </source>
</evidence>
<dbReference type="Proteomes" id="UP000094527">
    <property type="component" value="Unassembled WGS sequence"/>
</dbReference>
<keyword evidence="5" id="KW-1185">Reference proteome</keyword>
<feature type="domain" description="RWD" evidence="3">
    <location>
        <begin position="9"/>
        <end position="119"/>
    </location>
</feature>
<keyword evidence="1" id="KW-0175">Coiled coil</keyword>
<gene>
    <name evidence="4" type="ORF">Ocin01_02919</name>
</gene>
<accession>A0A1D2NES7</accession>
<dbReference type="Gene3D" id="3.10.110.10">
    <property type="entry name" value="Ubiquitin Conjugating Enzyme"/>
    <property type="match status" value="1"/>
</dbReference>
<dbReference type="EMBL" id="LJIJ01000064">
    <property type="protein sequence ID" value="ODN03770.1"/>
    <property type="molecule type" value="Genomic_DNA"/>
</dbReference>
<feature type="region of interest" description="Disordered" evidence="2">
    <location>
        <begin position="201"/>
        <end position="237"/>
    </location>
</feature>
<dbReference type="SUPFAM" id="SSF54495">
    <property type="entry name" value="UBC-like"/>
    <property type="match status" value="1"/>
</dbReference>
<evidence type="ECO:0000313" key="5">
    <source>
        <dbReference type="Proteomes" id="UP000094527"/>
    </source>
</evidence>
<dbReference type="InterPro" id="IPR016135">
    <property type="entry name" value="UBQ-conjugating_enzyme/RWD"/>
</dbReference>
<dbReference type="PANTHER" id="PTHR12292">
    <property type="entry name" value="RWD DOMAIN-CONTAINING PROTEIN"/>
    <property type="match status" value="1"/>
</dbReference>
<feature type="compositionally biased region" description="Acidic residues" evidence="2">
    <location>
        <begin position="204"/>
        <end position="237"/>
    </location>
</feature>
<dbReference type="PROSITE" id="PS50908">
    <property type="entry name" value="RWD"/>
    <property type="match status" value="1"/>
</dbReference>
<dbReference type="SMART" id="SM00591">
    <property type="entry name" value="RWD"/>
    <property type="match status" value="1"/>
</dbReference>
<dbReference type="OrthoDB" id="277175at2759"/>
<protein>
    <submittedName>
        <fullName evidence="4">RWD domain-containing protein 1</fullName>
    </submittedName>
</protein>
<proteinExistence type="predicted"/>
<comment type="caution">
    <text evidence="4">The sequence shown here is derived from an EMBL/GenBank/DDBJ whole genome shotgun (WGS) entry which is preliminary data.</text>
</comment>
<dbReference type="InterPro" id="IPR040213">
    <property type="entry name" value="GIR2-like"/>
</dbReference>